<keyword evidence="2" id="KW-1185">Reference proteome</keyword>
<accession>C0ZAV9</accession>
<dbReference type="HOGENOM" id="CLU_3285945_0_0_9"/>
<dbReference type="EMBL" id="AP008955">
    <property type="protein sequence ID" value="BAH42918.1"/>
    <property type="molecule type" value="Genomic_DNA"/>
</dbReference>
<protein>
    <submittedName>
        <fullName evidence="1">Uncharacterized protein</fullName>
    </submittedName>
</protein>
<evidence type="ECO:0000313" key="2">
    <source>
        <dbReference type="Proteomes" id="UP000001877"/>
    </source>
</evidence>
<gene>
    <name evidence="1" type="ordered locus">BBR47_19410</name>
</gene>
<sequence length="40" mass="4958">MVFCFRTQKIRQKVGQNPEKNKEKNEDKMLDVFIWPDRYP</sequence>
<dbReference type="KEGG" id="bbe:BBR47_19410"/>
<proteinExistence type="predicted"/>
<name>C0ZAV9_BREBN</name>
<dbReference type="Proteomes" id="UP000001877">
    <property type="component" value="Chromosome"/>
</dbReference>
<reference evidence="1 2" key="1">
    <citation type="submission" date="2005-03" db="EMBL/GenBank/DDBJ databases">
        <title>Brevibacillus brevis strain 47, complete genome.</title>
        <authorList>
            <person name="Hosoyama A."/>
            <person name="Yamada R."/>
            <person name="Hongo Y."/>
            <person name="Terui Y."/>
            <person name="Ankai A."/>
            <person name="Masuyama W."/>
            <person name="Sekiguchi M."/>
            <person name="Takeda T."/>
            <person name="Asano K."/>
            <person name="Ohji S."/>
            <person name="Ichikawa N."/>
            <person name="Narita S."/>
            <person name="Aoki N."/>
            <person name="Miura H."/>
            <person name="Matsushita S."/>
            <person name="Sekigawa T."/>
            <person name="Yamagata H."/>
            <person name="Yoshikawa H."/>
            <person name="Udaka S."/>
            <person name="Tanikawa S."/>
            <person name="Fujita N."/>
        </authorList>
    </citation>
    <scope>NUCLEOTIDE SEQUENCE [LARGE SCALE GENOMIC DNA]</scope>
    <source>
        <strain evidence="2">47 / JCM 6285 / NBRC 100599</strain>
    </source>
</reference>
<evidence type="ECO:0000313" key="1">
    <source>
        <dbReference type="EMBL" id="BAH42918.1"/>
    </source>
</evidence>
<dbReference type="AlphaFoldDB" id="C0ZAV9"/>
<organism evidence="1 2">
    <name type="scientific">Brevibacillus brevis (strain 47 / JCM 6285 / NBRC 100599)</name>
    <dbReference type="NCBI Taxonomy" id="358681"/>
    <lineage>
        <taxon>Bacteria</taxon>
        <taxon>Bacillati</taxon>
        <taxon>Bacillota</taxon>
        <taxon>Bacilli</taxon>
        <taxon>Bacillales</taxon>
        <taxon>Paenibacillaceae</taxon>
        <taxon>Brevibacillus</taxon>
    </lineage>
</organism>